<dbReference type="EMBL" id="ABDF02000002">
    <property type="protein sequence ID" value="EHK26499.1"/>
    <property type="molecule type" value="Genomic_DNA"/>
</dbReference>
<reference evidence="9 10" key="1">
    <citation type="journal article" date="2011" name="Genome Biol.">
        <title>Comparative genome sequence analysis underscores mycoparasitism as the ancestral life style of Trichoderma.</title>
        <authorList>
            <person name="Kubicek C.P."/>
            <person name="Herrera-Estrella A."/>
            <person name="Seidl-Seiboth V."/>
            <person name="Martinez D.A."/>
            <person name="Druzhinina I.S."/>
            <person name="Thon M."/>
            <person name="Zeilinger S."/>
            <person name="Casas-Flores S."/>
            <person name="Horwitz B.A."/>
            <person name="Mukherjee P.K."/>
            <person name="Mukherjee M."/>
            <person name="Kredics L."/>
            <person name="Alcaraz L.D."/>
            <person name="Aerts A."/>
            <person name="Antal Z."/>
            <person name="Atanasova L."/>
            <person name="Cervantes-Badillo M.G."/>
            <person name="Challacombe J."/>
            <person name="Chertkov O."/>
            <person name="McCluskey K."/>
            <person name="Coulpier F."/>
            <person name="Deshpande N."/>
            <person name="von Doehren H."/>
            <person name="Ebbole D.J."/>
            <person name="Esquivel-Naranjo E.U."/>
            <person name="Fekete E."/>
            <person name="Flipphi M."/>
            <person name="Glaser F."/>
            <person name="Gomez-Rodriguez E.Y."/>
            <person name="Gruber S."/>
            <person name="Han C."/>
            <person name="Henrissat B."/>
            <person name="Hermosa R."/>
            <person name="Hernandez-Onate M."/>
            <person name="Karaffa L."/>
            <person name="Kosti I."/>
            <person name="Le Crom S."/>
            <person name="Lindquist E."/>
            <person name="Lucas S."/>
            <person name="Luebeck M."/>
            <person name="Luebeck P.S."/>
            <person name="Margeot A."/>
            <person name="Metz B."/>
            <person name="Misra M."/>
            <person name="Nevalainen H."/>
            <person name="Omann M."/>
            <person name="Packer N."/>
            <person name="Perrone G."/>
            <person name="Uresti-Rivera E.E."/>
            <person name="Salamov A."/>
            <person name="Schmoll M."/>
            <person name="Seiboth B."/>
            <person name="Shapiro H."/>
            <person name="Sukno S."/>
            <person name="Tamayo-Ramos J.A."/>
            <person name="Tisch D."/>
            <person name="Wiest A."/>
            <person name="Wilkinson H.H."/>
            <person name="Zhang M."/>
            <person name="Coutinho P.M."/>
            <person name="Kenerley C.M."/>
            <person name="Monte E."/>
            <person name="Baker S.E."/>
            <person name="Grigoriev I.V."/>
        </authorList>
    </citation>
    <scope>NUCLEOTIDE SEQUENCE [LARGE SCALE GENOMIC DNA]</scope>
    <source>
        <strain evidence="10">Gv29-8 / FGSC 10586</strain>
    </source>
</reference>
<dbReference type="GeneID" id="25792572"/>
<dbReference type="GO" id="GO:0006874">
    <property type="term" value="P:intracellular calcium ion homeostasis"/>
    <property type="evidence" value="ECO:0007669"/>
    <property type="project" value="TreeGrafter"/>
</dbReference>
<keyword evidence="6" id="KW-1278">Translocase</keyword>
<feature type="non-terminal residue" evidence="9">
    <location>
        <position position="65"/>
    </location>
</feature>
<evidence type="ECO:0000256" key="1">
    <source>
        <dbReference type="ARBA" id="ARBA00004127"/>
    </source>
</evidence>
<dbReference type="Proteomes" id="UP000007115">
    <property type="component" value="Unassembled WGS sequence"/>
</dbReference>
<dbReference type="InterPro" id="IPR018303">
    <property type="entry name" value="ATPase_P-typ_P_site"/>
</dbReference>
<evidence type="ECO:0000256" key="8">
    <source>
        <dbReference type="ARBA" id="ARBA00023136"/>
    </source>
</evidence>
<dbReference type="eggNOG" id="KOG0204">
    <property type="taxonomic scope" value="Eukaryota"/>
</dbReference>
<evidence type="ECO:0000313" key="10">
    <source>
        <dbReference type="Proteomes" id="UP000007115"/>
    </source>
</evidence>
<comment type="caution">
    <text evidence="9">The sequence shown here is derived from an EMBL/GenBank/DDBJ whole genome shotgun (WGS) entry which is preliminary data.</text>
</comment>
<keyword evidence="4" id="KW-0067">ATP-binding</keyword>
<dbReference type="InterPro" id="IPR023214">
    <property type="entry name" value="HAD_sf"/>
</dbReference>
<dbReference type="GO" id="GO:0005388">
    <property type="term" value="F:P-type calcium transporter activity"/>
    <property type="evidence" value="ECO:0007669"/>
    <property type="project" value="TreeGrafter"/>
</dbReference>
<dbReference type="GO" id="GO:0012505">
    <property type="term" value="C:endomembrane system"/>
    <property type="evidence" value="ECO:0007669"/>
    <property type="project" value="UniProtKB-SubCell"/>
</dbReference>
<dbReference type="PROSITE" id="PS00154">
    <property type="entry name" value="ATPASE_E1_E2"/>
    <property type="match status" value="1"/>
</dbReference>
<keyword evidence="3" id="KW-0547">Nucleotide-binding</keyword>
<dbReference type="GO" id="GO:0005524">
    <property type="term" value="F:ATP binding"/>
    <property type="evidence" value="ECO:0007669"/>
    <property type="project" value="UniProtKB-KW"/>
</dbReference>
<gene>
    <name evidence="9" type="ORF">TRIVIDRAFT_27606</name>
</gene>
<dbReference type="Gene3D" id="1.20.1110.10">
    <property type="entry name" value="Calcium-transporting ATPase, transmembrane domain"/>
    <property type="match status" value="1"/>
</dbReference>
<evidence type="ECO:0000256" key="7">
    <source>
        <dbReference type="ARBA" id="ARBA00022989"/>
    </source>
</evidence>
<dbReference type="AlphaFoldDB" id="G9MG49"/>
<feature type="non-terminal residue" evidence="9">
    <location>
        <position position="1"/>
    </location>
</feature>
<dbReference type="SUPFAM" id="SSF81665">
    <property type="entry name" value="Calcium ATPase, transmembrane domain M"/>
    <property type="match status" value="1"/>
</dbReference>
<dbReference type="OMA" id="HLKPCEV"/>
<dbReference type="SUPFAM" id="SSF56784">
    <property type="entry name" value="HAD-like"/>
    <property type="match status" value="1"/>
</dbReference>
<keyword evidence="7" id="KW-1133">Transmembrane helix</keyword>
<keyword evidence="2" id="KW-0812">Transmembrane</keyword>
<name>G9MG49_HYPVG</name>
<dbReference type="PANTHER" id="PTHR24093">
    <property type="entry name" value="CATION TRANSPORTING ATPASE"/>
    <property type="match status" value="1"/>
</dbReference>
<dbReference type="STRING" id="413071.G9MG49"/>
<dbReference type="GO" id="GO:0005886">
    <property type="term" value="C:plasma membrane"/>
    <property type="evidence" value="ECO:0007669"/>
    <property type="project" value="TreeGrafter"/>
</dbReference>
<proteinExistence type="predicted"/>
<protein>
    <submittedName>
        <fullName evidence="9">Uncharacterized protein</fullName>
    </submittedName>
</protein>
<dbReference type="VEuPathDB" id="FungiDB:TRIVIDRAFT_27606"/>
<evidence type="ECO:0000256" key="3">
    <source>
        <dbReference type="ARBA" id="ARBA00022741"/>
    </source>
</evidence>
<dbReference type="FunFam" id="3.40.50.1000:FF:000001">
    <property type="entry name" value="Phospholipid-transporting ATPase IC"/>
    <property type="match status" value="1"/>
</dbReference>
<evidence type="ECO:0000256" key="2">
    <source>
        <dbReference type="ARBA" id="ARBA00022692"/>
    </source>
</evidence>
<comment type="subcellular location">
    <subcellularLocation>
        <location evidence="1">Endomembrane system</location>
        <topology evidence="1">Multi-pass membrane protein</topology>
    </subcellularLocation>
</comment>
<keyword evidence="8" id="KW-0472">Membrane</keyword>
<dbReference type="HOGENOM" id="CLU_206866_0_0_1"/>
<evidence type="ECO:0000256" key="6">
    <source>
        <dbReference type="ARBA" id="ARBA00022967"/>
    </source>
</evidence>
<evidence type="ECO:0000313" key="9">
    <source>
        <dbReference type="EMBL" id="EHK26499.1"/>
    </source>
</evidence>
<dbReference type="InParanoid" id="G9MG49"/>
<dbReference type="Gene3D" id="3.40.50.1000">
    <property type="entry name" value="HAD superfamily/HAD-like"/>
    <property type="match status" value="1"/>
</dbReference>
<dbReference type="InterPro" id="IPR036412">
    <property type="entry name" value="HAD-like_sf"/>
</dbReference>
<keyword evidence="10" id="KW-1185">Reference proteome</keyword>
<dbReference type="InterPro" id="IPR023298">
    <property type="entry name" value="ATPase_P-typ_TM_dom_sf"/>
</dbReference>
<evidence type="ECO:0000256" key="5">
    <source>
        <dbReference type="ARBA" id="ARBA00022842"/>
    </source>
</evidence>
<organism evidence="9 10">
    <name type="scientific">Hypocrea virens (strain Gv29-8 / FGSC 10586)</name>
    <name type="common">Gliocladium virens</name>
    <name type="synonym">Trichoderma virens</name>
    <dbReference type="NCBI Taxonomy" id="413071"/>
    <lineage>
        <taxon>Eukaryota</taxon>
        <taxon>Fungi</taxon>
        <taxon>Dikarya</taxon>
        <taxon>Ascomycota</taxon>
        <taxon>Pezizomycotina</taxon>
        <taxon>Sordariomycetes</taxon>
        <taxon>Hypocreomycetidae</taxon>
        <taxon>Hypocreales</taxon>
        <taxon>Hypocreaceae</taxon>
        <taxon>Trichoderma</taxon>
    </lineage>
</organism>
<sequence>VAVLEGLPPAVTLDLAFTTTRMLRDANLVRHLKPCEVMGNATTVCSDKTGTLTQNKMQVVAGAVG</sequence>
<accession>G9MG49</accession>
<dbReference type="PANTHER" id="PTHR24093:SF369">
    <property type="entry name" value="CALCIUM-TRANSPORTING ATPASE"/>
    <property type="match status" value="1"/>
</dbReference>
<keyword evidence="5" id="KW-0460">Magnesium</keyword>
<evidence type="ECO:0000256" key="4">
    <source>
        <dbReference type="ARBA" id="ARBA00022840"/>
    </source>
</evidence>
<dbReference type="RefSeq" id="XP_013960704.1">
    <property type="nucleotide sequence ID" value="XM_014105229.1"/>
</dbReference>
<dbReference type="OrthoDB" id="5154188at2759"/>